<dbReference type="Proteomes" id="UP000321523">
    <property type="component" value="Unassembled WGS sequence"/>
</dbReference>
<dbReference type="InterPro" id="IPR016040">
    <property type="entry name" value="NAD(P)-bd_dom"/>
</dbReference>
<protein>
    <submittedName>
        <fullName evidence="2">NAD(P)-dependent oxidoreductase</fullName>
    </submittedName>
</protein>
<accession>A0A512DYK2</accession>
<gene>
    <name evidence="2" type="ORF">SAE02_57120</name>
</gene>
<dbReference type="OrthoDB" id="7771794at2"/>
<dbReference type="InterPro" id="IPR036291">
    <property type="entry name" value="NAD(P)-bd_dom_sf"/>
</dbReference>
<dbReference type="CDD" id="cd05269">
    <property type="entry name" value="TMR_SDR_a"/>
    <property type="match status" value="1"/>
</dbReference>
<keyword evidence="3" id="KW-1185">Reference proteome</keyword>
<dbReference type="Pfam" id="PF13460">
    <property type="entry name" value="NAD_binding_10"/>
    <property type="match status" value="1"/>
</dbReference>
<dbReference type="AlphaFoldDB" id="A0A512DYK2"/>
<dbReference type="RefSeq" id="WP_044432812.1">
    <property type="nucleotide sequence ID" value="NZ_BJYZ01000029.1"/>
</dbReference>
<proteinExistence type="predicted"/>
<dbReference type="Gene3D" id="3.40.50.720">
    <property type="entry name" value="NAD(P)-binding Rossmann-like Domain"/>
    <property type="match status" value="1"/>
</dbReference>
<dbReference type="InterPro" id="IPR052718">
    <property type="entry name" value="NmrA-type_oxidoreductase"/>
</dbReference>
<evidence type="ECO:0000313" key="2">
    <source>
        <dbReference type="EMBL" id="GEO41564.1"/>
    </source>
</evidence>
<dbReference type="SUPFAM" id="SSF51735">
    <property type="entry name" value="NAD(P)-binding Rossmann-fold domains"/>
    <property type="match status" value="1"/>
</dbReference>
<dbReference type="PANTHER" id="PTHR47129">
    <property type="entry name" value="QUINONE OXIDOREDUCTASE 2"/>
    <property type="match status" value="1"/>
</dbReference>
<evidence type="ECO:0000259" key="1">
    <source>
        <dbReference type="Pfam" id="PF13460"/>
    </source>
</evidence>
<feature type="domain" description="NAD(P)-binding" evidence="1">
    <location>
        <begin position="12"/>
        <end position="188"/>
    </location>
</feature>
<reference evidence="2 3" key="1">
    <citation type="submission" date="2019-07" db="EMBL/GenBank/DDBJ databases">
        <title>Whole genome shotgun sequence of Skermanella aerolata NBRC 106429.</title>
        <authorList>
            <person name="Hosoyama A."/>
            <person name="Uohara A."/>
            <person name="Ohji S."/>
            <person name="Ichikawa N."/>
        </authorList>
    </citation>
    <scope>NUCLEOTIDE SEQUENCE [LARGE SCALE GENOMIC DNA]</scope>
    <source>
        <strain evidence="2 3">NBRC 106429</strain>
    </source>
</reference>
<dbReference type="EMBL" id="BJYZ01000029">
    <property type="protein sequence ID" value="GEO41564.1"/>
    <property type="molecule type" value="Genomic_DNA"/>
</dbReference>
<name>A0A512DYK2_9PROT</name>
<sequence>MSNPSHRYLVTGASGQLGRLVVEGLVRKVPAEQVAVIVRNPKAGESLAALGVEVRIADYAKPETLDAAFAGIDRALLISSSEVGQRTVQHRNVIDAAKRAGVTFLAYTSLLHADTSPLGLAVEHRETEAALSSSGIPFAVLRNGWYTENKVMAIPAALEHGAYLGSAGEGRFSTASRADYAEAAVAVLLADDAGNGCIYELAGDRSFTLPEFVAEVARQSAKPVAYKDLPEAEYKSVLLGAGLPEHFAELLADSDAGAAKGALLDESGQLGALIGRRTTPYAATIAEALRG</sequence>
<evidence type="ECO:0000313" key="3">
    <source>
        <dbReference type="Proteomes" id="UP000321523"/>
    </source>
</evidence>
<dbReference type="PANTHER" id="PTHR47129:SF1">
    <property type="entry name" value="NMRA-LIKE DOMAIN-CONTAINING PROTEIN"/>
    <property type="match status" value="1"/>
</dbReference>
<organism evidence="2 3">
    <name type="scientific">Skermanella aerolata</name>
    <dbReference type="NCBI Taxonomy" id="393310"/>
    <lineage>
        <taxon>Bacteria</taxon>
        <taxon>Pseudomonadati</taxon>
        <taxon>Pseudomonadota</taxon>
        <taxon>Alphaproteobacteria</taxon>
        <taxon>Rhodospirillales</taxon>
        <taxon>Azospirillaceae</taxon>
        <taxon>Skermanella</taxon>
    </lineage>
</organism>
<comment type="caution">
    <text evidence="2">The sequence shown here is derived from an EMBL/GenBank/DDBJ whole genome shotgun (WGS) entry which is preliminary data.</text>
</comment>
<dbReference type="Gene3D" id="3.90.25.10">
    <property type="entry name" value="UDP-galactose 4-epimerase, domain 1"/>
    <property type="match status" value="1"/>
</dbReference>